<feature type="domain" description="SH2" evidence="6">
    <location>
        <begin position="315"/>
        <end position="420"/>
    </location>
</feature>
<dbReference type="PROSITE" id="PS50001">
    <property type="entry name" value="SH2"/>
    <property type="match status" value="1"/>
</dbReference>
<dbReference type="Pfam" id="PF00017">
    <property type="entry name" value="SH2"/>
    <property type="match status" value="1"/>
</dbReference>
<dbReference type="EMBL" id="CAXLJM020000072">
    <property type="protein sequence ID" value="CAL8126780.1"/>
    <property type="molecule type" value="Genomic_DNA"/>
</dbReference>
<keyword evidence="4 5" id="KW-0727">SH2 domain</keyword>
<evidence type="ECO:0008006" key="10">
    <source>
        <dbReference type="Google" id="ProtNLM"/>
    </source>
</evidence>
<dbReference type="InterPro" id="IPR000980">
    <property type="entry name" value="SH2"/>
</dbReference>
<keyword evidence="1" id="KW-0341">Growth regulation</keyword>
<evidence type="ECO:0000256" key="3">
    <source>
        <dbReference type="ARBA" id="ARBA00022786"/>
    </source>
</evidence>
<keyword evidence="3" id="KW-0833">Ubl conjugation pathway</keyword>
<keyword evidence="9" id="KW-1185">Reference proteome</keyword>
<dbReference type="SUPFAM" id="SSF158235">
    <property type="entry name" value="SOCS box-like"/>
    <property type="match status" value="1"/>
</dbReference>
<dbReference type="InterPro" id="IPR001496">
    <property type="entry name" value="SOCS_box"/>
</dbReference>
<dbReference type="InterPro" id="IPR036036">
    <property type="entry name" value="SOCS_box-like_dom_sf"/>
</dbReference>
<feature type="domain" description="SOCS box" evidence="7">
    <location>
        <begin position="415"/>
        <end position="465"/>
    </location>
</feature>
<dbReference type="Proteomes" id="UP001642540">
    <property type="component" value="Unassembled WGS sequence"/>
</dbReference>
<evidence type="ECO:0000256" key="5">
    <source>
        <dbReference type="PROSITE-ProRule" id="PRU00191"/>
    </source>
</evidence>
<dbReference type="InterPro" id="IPR036860">
    <property type="entry name" value="SH2_dom_sf"/>
</dbReference>
<comment type="caution">
    <text evidence="8">The sequence shown here is derived from an EMBL/GenBank/DDBJ whole genome shotgun (WGS) entry which is preliminary data.</text>
</comment>
<dbReference type="SMART" id="SM00253">
    <property type="entry name" value="SOCS"/>
    <property type="match status" value="1"/>
</dbReference>
<evidence type="ECO:0000313" key="9">
    <source>
        <dbReference type="Proteomes" id="UP001642540"/>
    </source>
</evidence>
<evidence type="ECO:0000313" key="8">
    <source>
        <dbReference type="EMBL" id="CAL8126780.1"/>
    </source>
</evidence>
<sequence length="465" mass="52233">MEKKVSSASSKLKSLKEFLVSTRSLNHQNYDANLKKPQHSTSKLRSSIRNTKNSISLFNLIAASGNERDSNTGDLERPISMALDEQYGYAYEDRDITPRLLPNKSVSMYGLTPIDSCSNTDGSTLHPTSSTRNLAARFFNNLRSKFRRRRRDRNKIVDSKSTEFSGTLFPESSQTTSSLTIFNESEANAVKPSSARYQLKSANSLDTILDTASFNNNGAIINDNDLTEPTDFEAASEKRSVAATSRSNNFDELGLNLKFLAESSEGNCSFASVNTSERRLSPNPVSSLIPVTQNTSPRPIKCLTKELEDLLHYGWYWGGLSKDETEAKLKDQPDGAFVVRDSSSDHYLLSLSFNSNGKTLHTRIEYRNAQFCFSPDSDSFNTVAELIQHCIAYSEEGVFCYSRRFNSASTSYPVRLTKPISRFTEVKSLLYLSRLVIRQNVRFDLIPFLPLPASLIEFVSEQRYI</sequence>
<evidence type="ECO:0000256" key="1">
    <source>
        <dbReference type="ARBA" id="ARBA00022604"/>
    </source>
</evidence>
<dbReference type="SMART" id="SM00969">
    <property type="entry name" value="SOCS_box"/>
    <property type="match status" value="1"/>
</dbReference>
<dbReference type="PANTHER" id="PTHR10155">
    <property type="entry name" value="PHOSPHATIDYLINOSITOL 3-KINASE REGULATORY SUBUNIT"/>
    <property type="match status" value="1"/>
</dbReference>
<name>A0ABP1RDA3_9HEXA</name>
<keyword evidence="2" id="KW-0734">Signal transduction inhibitor</keyword>
<evidence type="ECO:0000259" key="7">
    <source>
        <dbReference type="PROSITE" id="PS50225"/>
    </source>
</evidence>
<dbReference type="Gene3D" id="3.30.505.10">
    <property type="entry name" value="SH2 domain"/>
    <property type="match status" value="1"/>
</dbReference>
<evidence type="ECO:0000259" key="6">
    <source>
        <dbReference type="PROSITE" id="PS50001"/>
    </source>
</evidence>
<protein>
    <recommendedName>
        <fullName evidence="10">Suppressor of cytokine signaling 6</fullName>
    </recommendedName>
</protein>
<dbReference type="SMART" id="SM00252">
    <property type="entry name" value="SH2"/>
    <property type="match status" value="1"/>
</dbReference>
<dbReference type="Pfam" id="PF07525">
    <property type="entry name" value="SOCS_box"/>
    <property type="match status" value="1"/>
</dbReference>
<dbReference type="PANTHER" id="PTHR10155:SF32">
    <property type="entry name" value="LP02169P"/>
    <property type="match status" value="1"/>
</dbReference>
<dbReference type="PROSITE" id="PS50225">
    <property type="entry name" value="SOCS"/>
    <property type="match status" value="1"/>
</dbReference>
<proteinExistence type="predicted"/>
<evidence type="ECO:0000256" key="2">
    <source>
        <dbReference type="ARBA" id="ARBA00022700"/>
    </source>
</evidence>
<dbReference type="SUPFAM" id="SSF55550">
    <property type="entry name" value="SH2 domain"/>
    <property type="match status" value="1"/>
</dbReference>
<evidence type="ECO:0000256" key="4">
    <source>
        <dbReference type="ARBA" id="ARBA00022999"/>
    </source>
</evidence>
<reference evidence="8 9" key="1">
    <citation type="submission" date="2024-08" db="EMBL/GenBank/DDBJ databases">
        <authorList>
            <person name="Cucini C."/>
            <person name="Frati F."/>
        </authorList>
    </citation>
    <scope>NUCLEOTIDE SEQUENCE [LARGE SCALE GENOMIC DNA]</scope>
</reference>
<accession>A0ABP1RDA3</accession>
<organism evidence="8 9">
    <name type="scientific">Orchesella dallaii</name>
    <dbReference type="NCBI Taxonomy" id="48710"/>
    <lineage>
        <taxon>Eukaryota</taxon>
        <taxon>Metazoa</taxon>
        <taxon>Ecdysozoa</taxon>
        <taxon>Arthropoda</taxon>
        <taxon>Hexapoda</taxon>
        <taxon>Collembola</taxon>
        <taxon>Entomobryomorpha</taxon>
        <taxon>Entomobryoidea</taxon>
        <taxon>Orchesellidae</taxon>
        <taxon>Orchesellinae</taxon>
        <taxon>Orchesella</taxon>
    </lineage>
</organism>
<gene>
    <name evidence="8" type="ORF">ODALV1_LOCUS21548</name>
</gene>